<keyword evidence="5" id="KW-0576">Peroxisome</keyword>
<dbReference type="InterPro" id="IPR036527">
    <property type="entry name" value="SCP2_sterol-bd_dom_sf"/>
</dbReference>
<dbReference type="KEGG" id="dalk:DSCA_37480"/>
<dbReference type="InterPro" id="IPR003033">
    <property type="entry name" value="SCP2_sterol-bd_dom"/>
</dbReference>
<sequence>MIGITSYGAYIPRLRLNRMSVVQGMGWFAPAIMAVAQGERSMCNWDEDSITMAVAACRDCLKDADKSLLDAVYLASTTLPFVDRQNAGVVSAALNLKNDIITSDFTASQKVGTTALITALDTVKSGERKNILVAATDKRETKTAYFYELWFGDAAAALTVGDEKVIAEYKGAYSLSCDFVDHYRGAERKFDYMWEERWVRDEGYSKIIPEAVDGLMRKLNITMQDVDKLVFPCFFKAEHKKIAKRLGASPEKLVDNLHEVCGETGAAHPFLMLVSALEEAKPGDRILLAGFGQGCNALYFVVTDEIENLKRRNGFKGSLENKKTIDNYPKWLKFRDLIGTEMGIRAEAPTQTAMTVLWRKNKMILGLVGGKCRECGTAQYPKSAICVNPECGAFHSQDDREFADTPAIIKTFTGDMLSVSVDPPAIYGMVQFEGGGRFMADLTDCELDEVKVGLPVHMAFKRKCVDKDRGMVNYFWKAVPVPGAAELMNRIDYGGRVAVITGAGAGLGRVYALEMARRGARVVVNDLGGARDGSGEGSAAPADQVVAEIRALGGEAVANYDNVATSEGGENIIKAALDAFGRVDIVVNNAGILRDKSILKMEPDNWNAVLAVHLNGAYNVTRPAFKAMKQNGFGRIIMTTSAAGLYGNFGQTNYSAAKMGLVGLMNALKLEGKKYNIKVNTIAPLAASRLTEDIMPPDIFARMKPEYVAPMVLYLASDACEETGAIFNVGMGYYNRTAIMTGPSIQLGEVGNPPTPEQIHGNWEAINSMKGALESEDLNAALGALMAPPAAASGGEKPAGGNRLDVQAVFEKMSGAFRADQAGGVDVVFQFNITGSGGGDWICAIADNTCDIKAGIHESPACTLKMGDADFVAMMSGKLPAMQAFTSGKLQISGDVMKSQLIEKLFTLD</sequence>
<dbReference type="Proteomes" id="UP000427906">
    <property type="component" value="Chromosome"/>
</dbReference>
<dbReference type="RefSeq" id="WP_155317822.1">
    <property type="nucleotide sequence ID" value="NZ_AP021874.1"/>
</dbReference>
<organism evidence="7 8">
    <name type="scientific">Desulfosarcina alkanivorans</name>
    <dbReference type="NCBI Taxonomy" id="571177"/>
    <lineage>
        <taxon>Bacteria</taxon>
        <taxon>Pseudomonadati</taxon>
        <taxon>Thermodesulfobacteriota</taxon>
        <taxon>Desulfobacteria</taxon>
        <taxon>Desulfobacterales</taxon>
        <taxon>Desulfosarcinaceae</taxon>
        <taxon>Desulfosarcina</taxon>
    </lineage>
</organism>
<dbReference type="OrthoDB" id="9802564at2"/>
<dbReference type="SUPFAM" id="SSF53901">
    <property type="entry name" value="Thiolase-like"/>
    <property type="match status" value="2"/>
</dbReference>
<accession>A0A5K7YLW7</accession>
<evidence type="ECO:0000256" key="5">
    <source>
        <dbReference type="ARBA" id="ARBA00023140"/>
    </source>
</evidence>
<dbReference type="InterPro" id="IPR057326">
    <property type="entry name" value="KR_dom"/>
</dbReference>
<dbReference type="EMBL" id="AP021874">
    <property type="protein sequence ID" value="BBO69818.1"/>
    <property type="molecule type" value="Genomic_DNA"/>
</dbReference>
<dbReference type="GO" id="GO:0016491">
    <property type="term" value="F:oxidoreductase activity"/>
    <property type="evidence" value="ECO:0007669"/>
    <property type="project" value="UniProtKB-KW"/>
</dbReference>
<dbReference type="SMART" id="SM00822">
    <property type="entry name" value="PKS_KR"/>
    <property type="match status" value="1"/>
</dbReference>
<dbReference type="SUPFAM" id="SSF50249">
    <property type="entry name" value="Nucleic acid-binding proteins"/>
    <property type="match status" value="1"/>
</dbReference>
<dbReference type="Pfam" id="PF08541">
    <property type="entry name" value="ACP_syn_III_C"/>
    <property type="match status" value="1"/>
</dbReference>
<dbReference type="Pfam" id="PF02036">
    <property type="entry name" value="SCP2"/>
    <property type="match status" value="1"/>
</dbReference>
<dbReference type="InterPro" id="IPR012340">
    <property type="entry name" value="NA-bd_OB-fold"/>
</dbReference>
<dbReference type="InterPro" id="IPR013747">
    <property type="entry name" value="ACP_syn_III_C"/>
</dbReference>
<evidence type="ECO:0000256" key="4">
    <source>
        <dbReference type="ARBA" id="ARBA00023002"/>
    </source>
</evidence>
<dbReference type="Gene3D" id="3.40.50.720">
    <property type="entry name" value="NAD(P)-binding Rossmann-like Domain"/>
    <property type="match status" value="1"/>
</dbReference>
<comment type="similarity">
    <text evidence="2">Belongs to the short-chain dehydrogenases/reductases (SDR) family.</text>
</comment>
<dbReference type="GO" id="GO:0005737">
    <property type="term" value="C:cytoplasm"/>
    <property type="evidence" value="ECO:0007669"/>
    <property type="project" value="UniProtKB-ARBA"/>
</dbReference>
<evidence type="ECO:0000313" key="7">
    <source>
        <dbReference type="EMBL" id="BBO69818.1"/>
    </source>
</evidence>
<dbReference type="InterPro" id="IPR002347">
    <property type="entry name" value="SDR_fam"/>
</dbReference>
<gene>
    <name evidence="7" type="ORF">DSCA_37480</name>
</gene>
<comment type="subcellular location">
    <subcellularLocation>
        <location evidence="1">Peroxisome</location>
    </subcellularLocation>
</comment>
<evidence type="ECO:0000256" key="1">
    <source>
        <dbReference type="ARBA" id="ARBA00004275"/>
    </source>
</evidence>
<protein>
    <recommendedName>
        <fullName evidence="6">Ketoreductase domain-containing protein</fullName>
    </recommendedName>
</protein>
<dbReference type="InterPro" id="IPR002878">
    <property type="entry name" value="ChsH2_C"/>
</dbReference>
<name>A0A5K7YLW7_9BACT</name>
<dbReference type="InterPro" id="IPR036291">
    <property type="entry name" value="NAD(P)-bd_dom_sf"/>
</dbReference>
<evidence type="ECO:0000256" key="2">
    <source>
        <dbReference type="ARBA" id="ARBA00006484"/>
    </source>
</evidence>
<dbReference type="SUPFAM" id="SSF55718">
    <property type="entry name" value="SCP-like"/>
    <property type="match status" value="1"/>
</dbReference>
<dbReference type="CDD" id="cd05353">
    <property type="entry name" value="hydroxyacyl-CoA-like_DH_SDR_c-like"/>
    <property type="match status" value="1"/>
</dbReference>
<dbReference type="Gene3D" id="3.40.47.10">
    <property type="match status" value="1"/>
</dbReference>
<evidence type="ECO:0000259" key="6">
    <source>
        <dbReference type="SMART" id="SM00822"/>
    </source>
</evidence>
<dbReference type="PANTHER" id="PTHR45024:SF2">
    <property type="entry name" value="SCP2 DOMAIN-CONTAINING PROTEIN"/>
    <property type="match status" value="1"/>
</dbReference>
<feature type="domain" description="Ketoreductase" evidence="6">
    <location>
        <begin position="496"/>
        <end position="688"/>
    </location>
</feature>
<reference evidence="7 8" key="1">
    <citation type="submission" date="2019-11" db="EMBL/GenBank/DDBJ databases">
        <title>Comparative genomics of hydrocarbon-degrading Desulfosarcina strains.</title>
        <authorList>
            <person name="Watanabe M."/>
            <person name="Kojima H."/>
            <person name="Fukui M."/>
        </authorList>
    </citation>
    <scope>NUCLEOTIDE SEQUENCE [LARGE SCALE GENOMIC DNA]</scope>
    <source>
        <strain evidence="7 8">PL12</strain>
    </source>
</reference>
<dbReference type="InterPro" id="IPR022002">
    <property type="entry name" value="ChsH2_Znr"/>
</dbReference>
<dbReference type="InterPro" id="IPR051687">
    <property type="entry name" value="Peroxisomal_Beta-Oxidation"/>
</dbReference>
<dbReference type="CDD" id="cd00827">
    <property type="entry name" value="init_cond_enzymes"/>
    <property type="match status" value="1"/>
</dbReference>
<dbReference type="Pfam" id="PF12172">
    <property type="entry name" value="zf-ChsH2"/>
    <property type="match status" value="1"/>
</dbReference>
<evidence type="ECO:0000313" key="8">
    <source>
        <dbReference type="Proteomes" id="UP000427906"/>
    </source>
</evidence>
<dbReference type="PANTHER" id="PTHR45024">
    <property type="entry name" value="DEHYDROGENASES, SHORT CHAIN"/>
    <property type="match status" value="1"/>
</dbReference>
<keyword evidence="8" id="KW-1185">Reference proteome</keyword>
<dbReference type="Pfam" id="PF01796">
    <property type="entry name" value="OB_ChsH2_C"/>
    <property type="match status" value="1"/>
</dbReference>
<proteinExistence type="inferred from homology"/>
<dbReference type="SUPFAM" id="SSF51735">
    <property type="entry name" value="NAD(P)-binding Rossmann-fold domains"/>
    <property type="match status" value="1"/>
</dbReference>
<dbReference type="GO" id="GO:0016746">
    <property type="term" value="F:acyltransferase activity"/>
    <property type="evidence" value="ECO:0007669"/>
    <property type="project" value="InterPro"/>
</dbReference>
<keyword evidence="3" id="KW-0808">Transferase</keyword>
<dbReference type="Gene3D" id="3.30.1050.10">
    <property type="entry name" value="SCP2 sterol-binding domain"/>
    <property type="match status" value="1"/>
</dbReference>
<dbReference type="Pfam" id="PF00106">
    <property type="entry name" value="adh_short"/>
    <property type="match status" value="1"/>
</dbReference>
<dbReference type="PRINTS" id="PR00081">
    <property type="entry name" value="GDHRDH"/>
</dbReference>
<dbReference type="InterPro" id="IPR016039">
    <property type="entry name" value="Thiolase-like"/>
</dbReference>
<keyword evidence="4" id="KW-0560">Oxidoreductase</keyword>
<evidence type="ECO:0000256" key="3">
    <source>
        <dbReference type="ARBA" id="ARBA00022679"/>
    </source>
</evidence>
<dbReference type="PRINTS" id="PR00080">
    <property type="entry name" value="SDRFAMILY"/>
</dbReference>
<dbReference type="AlphaFoldDB" id="A0A5K7YLW7"/>